<feature type="transmembrane region" description="Helical" evidence="1">
    <location>
        <begin position="196"/>
        <end position="219"/>
    </location>
</feature>
<dbReference type="GO" id="GO:0000139">
    <property type="term" value="C:Golgi membrane"/>
    <property type="evidence" value="ECO:0007669"/>
    <property type="project" value="TreeGrafter"/>
</dbReference>
<evidence type="ECO:0000313" key="4">
    <source>
        <dbReference type="Proteomes" id="UP001219518"/>
    </source>
</evidence>
<dbReference type="GO" id="GO:0046513">
    <property type="term" value="P:ceramide biosynthetic process"/>
    <property type="evidence" value="ECO:0007669"/>
    <property type="project" value="TreeGrafter"/>
</dbReference>
<reference evidence="3" key="2">
    <citation type="journal article" date="2023" name="BMC Genomics">
        <title>Pest status, molecular evolution, and epigenetic factors derived from the genome assembly of Frankliniella fusca, a thysanopteran phytovirus vector.</title>
        <authorList>
            <person name="Catto M.A."/>
            <person name="Labadie P.E."/>
            <person name="Jacobson A.L."/>
            <person name="Kennedy G.G."/>
            <person name="Srinivasan R."/>
            <person name="Hunt B.G."/>
        </authorList>
    </citation>
    <scope>NUCLEOTIDE SEQUENCE</scope>
    <source>
        <strain evidence="3">PL_HMW_Pooled</strain>
    </source>
</reference>
<dbReference type="AlphaFoldDB" id="A0AAE1LP37"/>
<dbReference type="InterPro" id="IPR013761">
    <property type="entry name" value="SAM/pointed_sf"/>
</dbReference>
<keyword evidence="1" id="KW-0472">Membrane</keyword>
<dbReference type="EMBL" id="JAHWGI010001240">
    <property type="protein sequence ID" value="KAK3925684.1"/>
    <property type="molecule type" value="Genomic_DNA"/>
</dbReference>
<dbReference type="CDD" id="cd09515">
    <property type="entry name" value="SAM_SGMS1-like"/>
    <property type="match status" value="1"/>
</dbReference>
<dbReference type="PROSITE" id="PS50105">
    <property type="entry name" value="SAM_DOMAIN"/>
    <property type="match status" value="1"/>
</dbReference>
<keyword evidence="1" id="KW-1133">Transmembrane helix</keyword>
<dbReference type="Pfam" id="PF00536">
    <property type="entry name" value="SAM_1"/>
    <property type="match status" value="1"/>
</dbReference>
<feature type="transmembrane region" description="Helical" evidence="1">
    <location>
        <begin position="155"/>
        <end position="176"/>
    </location>
</feature>
<dbReference type="SMART" id="SM00454">
    <property type="entry name" value="SAM"/>
    <property type="match status" value="1"/>
</dbReference>
<feature type="transmembrane region" description="Helical" evidence="1">
    <location>
        <begin position="231"/>
        <end position="253"/>
    </location>
</feature>
<dbReference type="Gene3D" id="1.10.150.50">
    <property type="entry name" value="Transcription Factor, Ets-1"/>
    <property type="match status" value="1"/>
</dbReference>
<protein>
    <submittedName>
        <fullName evidence="3">Sphingomyelin synthase-related protein 1</fullName>
    </submittedName>
</protein>
<dbReference type="InterPro" id="IPR045221">
    <property type="entry name" value="Sphingomyelin_synth-like"/>
</dbReference>
<dbReference type="InterPro" id="IPR001660">
    <property type="entry name" value="SAM"/>
</dbReference>
<keyword evidence="4" id="KW-1185">Reference proteome</keyword>
<dbReference type="PANTHER" id="PTHR21290">
    <property type="entry name" value="SPHINGOMYELIN SYNTHETASE"/>
    <property type="match status" value="1"/>
</dbReference>
<organism evidence="3 4">
    <name type="scientific">Frankliniella fusca</name>
    <dbReference type="NCBI Taxonomy" id="407009"/>
    <lineage>
        <taxon>Eukaryota</taxon>
        <taxon>Metazoa</taxon>
        <taxon>Ecdysozoa</taxon>
        <taxon>Arthropoda</taxon>
        <taxon>Hexapoda</taxon>
        <taxon>Insecta</taxon>
        <taxon>Pterygota</taxon>
        <taxon>Neoptera</taxon>
        <taxon>Paraneoptera</taxon>
        <taxon>Thysanoptera</taxon>
        <taxon>Terebrantia</taxon>
        <taxon>Thripoidea</taxon>
        <taxon>Thripidae</taxon>
        <taxon>Frankliniella</taxon>
    </lineage>
</organism>
<comment type="caution">
    <text evidence="3">The sequence shown here is derived from an EMBL/GenBank/DDBJ whole genome shotgun (WGS) entry which is preliminary data.</text>
</comment>
<keyword evidence="1" id="KW-0812">Transmembrane</keyword>
<evidence type="ECO:0000313" key="3">
    <source>
        <dbReference type="EMBL" id="KAK3925684.1"/>
    </source>
</evidence>
<dbReference type="GO" id="GO:0047493">
    <property type="term" value="F:ceramide cholinephosphotransferase activity"/>
    <property type="evidence" value="ECO:0007669"/>
    <property type="project" value="TreeGrafter"/>
</dbReference>
<dbReference type="Proteomes" id="UP001219518">
    <property type="component" value="Unassembled WGS sequence"/>
</dbReference>
<feature type="domain" description="SAM" evidence="2">
    <location>
        <begin position="11"/>
        <end position="77"/>
    </location>
</feature>
<accession>A0AAE1LP37</accession>
<dbReference type="SUPFAM" id="SSF47769">
    <property type="entry name" value="SAM/Pointed domain"/>
    <property type="match status" value="1"/>
</dbReference>
<dbReference type="GO" id="GO:0005886">
    <property type="term" value="C:plasma membrane"/>
    <property type="evidence" value="ECO:0007669"/>
    <property type="project" value="TreeGrafter"/>
</dbReference>
<reference evidence="3" key="1">
    <citation type="submission" date="2021-07" db="EMBL/GenBank/DDBJ databases">
        <authorList>
            <person name="Catto M.A."/>
            <person name="Jacobson A."/>
            <person name="Kennedy G."/>
            <person name="Labadie P."/>
            <person name="Hunt B.G."/>
            <person name="Srinivasan R."/>
        </authorList>
    </citation>
    <scope>NUCLEOTIDE SEQUENCE</scope>
    <source>
        <strain evidence="3">PL_HMW_Pooled</strain>
        <tissue evidence="3">Head</tissue>
    </source>
</reference>
<gene>
    <name evidence="3" type="ORF">KUF71_013933</name>
</gene>
<name>A0AAE1LP37_9NEOP</name>
<evidence type="ECO:0000259" key="2">
    <source>
        <dbReference type="PROSITE" id="PS50105"/>
    </source>
</evidence>
<dbReference type="GO" id="GO:0005789">
    <property type="term" value="C:endoplasmic reticulum membrane"/>
    <property type="evidence" value="ECO:0007669"/>
    <property type="project" value="TreeGrafter"/>
</dbReference>
<dbReference type="PANTHER" id="PTHR21290:SF25">
    <property type="entry name" value="SPHINGOMYELIN SYNTHASE-RELATED PROTEIN 1"/>
    <property type="match status" value="1"/>
</dbReference>
<proteinExistence type="predicted"/>
<evidence type="ECO:0000256" key="1">
    <source>
        <dbReference type="SAM" id="Phobius"/>
    </source>
</evidence>
<sequence>MDFKEISPVQWTGEHVREWLKENNHSKFSFLFCDQHAIDGKALLLLTESDLRSTSLGIQALGDLKRLSLSIRQLQQEHSDAIAQMGYDLSEIFQYPKGNTGCYPMCSLRSIKDRLIHKDPSLSEILERTGSHFPNDSDVENHGLPPEIGKTLLSLFYLFVVTWITAFVMVVVHDRVPDMKKYPPLPDIFLDNVPTIPWAFSMCELTGTLLLIVWLGVLTFHKHRFILLRRFFCLSGTVFLLRCVTMLITSLSVPGTHLQCNPSVDEDWQR</sequence>
<dbReference type="GO" id="GO:0033188">
    <property type="term" value="F:sphingomyelin synthase activity"/>
    <property type="evidence" value="ECO:0007669"/>
    <property type="project" value="TreeGrafter"/>
</dbReference>